<name>A0A067STM1_GALM3</name>
<dbReference type="HOGENOM" id="CLU_2084998_0_0_1"/>
<evidence type="ECO:0000313" key="3">
    <source>
        <dbReference type="Proteomes" id="UP000027222"/>
    </source>
</evidence>
<evidence type="ECO:0000313" key="2">
    <source>
        <dbReference type="EMBL" id="KDR74290.1"/>
    </source>
</evidence>
<reference evidence="3" key="1">
    <citation type="journal article" date="2014" name="Proc. Natl. Acad. Sci. U.S.A.">
        <title>Extensive sampling of basidiomycete genomes demonstrates inadequacy of the white-rot/brown-rot paradigm for wood decay fungi.</title>
        <authorList>
            <person name="Riley R."/>
            <person name="Salamov A.A."/>
            <person name="Brown D.W."/>
            <person name="Nagy L.G."/>
            <person name="Floudas D."/>
            <person name="Held B.W."/>
            <person name="Levasseur A."/>
            <person name="Lombard V."/>
            <person name="Morin E."/>
            <person name="Otillar R."/>
            <person name="Lindquist E.A."/>
            <person name="Sun H."/>
            <person name="LaButti K.M."/>
            <person name="Schmutz J."/>
            <person name="Jabbour D."/>
            <person name="Luo H."/>
            <person name="Baker S.E."/>
            <person name="Pisabarro A.G."/>
            <person name="Walton J.D."/>
            <person name="Blanchette R.A."/>
            <person name="Henrissat B."/>
            <person name="Martin F."/>
            <person name="Cullen D."/>
            <person name="Hibbett D.S."/>
            <person name="Grigoriev I.V."/>
        </authorList>
    </citation>
    <scope>NUCLEOTIDE SEQUENCE [LARGE SCALE GENOMIC DNA]</scope>
    <source>
        <strain evidence="3">CBS 339.88</strain>
    </source>
</reference>
<dbReference type="EMBL" id="KL142383">
    <property type="protein sequence ID" value="KDR74290.1"/>
    <property type="molecule type" value="Genomic_DNA"/>
</dbReference>
<sequence>MRRLLASTMSSRFGHTWIIEVEGGIDIMWSIGRKRCQVVSGSPFLQYIPSLPSIDNRLAFGTPAGMSMPMHACPPLINMSPVFLWALVDLFAFLFLGLSVYSLLHLGNGSTYSGSFG</sequence>
<accession>A0A067STM1</accession>
<keyword evidence="3" id="KW-1185">Reference proteome</keyword>
<keyword evidence="1" id="KW-0812">Transmembrane</keyword>
<feature type="transmembrane region" description="Helical" evidence="1">
    <location>
        <begin position="82"/>
        <end position="104"/>
    </location>
</feature>
<keyword evidence="1" id="KW-0472">Membrane</keyword>
<protein>
    <submittedName>
        <fullName evidence="2">Uncharacterized protein</fullName>
    </submittedName>
</protein>
<keyword evidence="1" id="KW-1133">Transmembrane helix</keyword>
<dbReference type="Proteomes" id="UP000027222">
    <property type="component" value="Unassembled WGS sequence"/>
</dbReference>
<proteinExistence type="predicted"/>
<dbReference type="AlphaFoldDB" id="A0A067STM1"/>
<gene>
    <name evidence="2" type="ORF">GALMADRAFT_575251</name>
</gene>
<evidence type="ECO:0000256" key="1">
    <source>
        <dbReference type="SAM" id="Phobius"/>
    </source>
</evidence>
<organism evidence="2 3">
    <name type="scientific">Galerina marginata (strain CBS 339.88)</name>
    <dbReference type="NCBI Taxonomy" id="685588"/>
    <lineage>
        <taxon>Eukaryota</taxon>
        <taxon>Fungi</taxon>
        <taxon>Dikarya</taxon>
        <taxon>Basidiomycota</taxon>
        <taxon>Agaricomycotina</taxon>
        <taxon>Agaricomycetes</taxon>
        <taxon>Agaricomycetidae</taxon>
        <taxon>Agaricales</taxon>
        <taxon>Agaricineae</taxon>
        <taxon>Strophariaceae</taxon>
        <taxon>Galerina</taxon>
    </lineage>
</organism>